<reference evidence="8 9" key="1">
    <citation type="submission" date="2017-12" db="EMBL/GenBank/DDBJ databases">
        <title>Comparative genomics of Botrytis spp.</title>
        <authorList>
            <person name="Valero-Jimenez C.A."/>
            <person name="Tapia P."/>
            <person name="Veloso J."/>
            <person name="Silva-Moreno E."/>
            <person name="Staats M."/>
            <person name="Valdes J.H."/>
            <person name="Van Kan J.A.L."/>
        </authorList>
    </citation>
    <scope>NUCLEOTIDE SEQUENCE [LARGE SCALE GENOMIC DNA]</scope>
    <source>
        <strain evidence="8 9">Bp0003</strain>
    </source>
</reference>
<dbReference type="InterPro" id="IPR018201">
    <property type="entry name" value="Ketoacyl_synth_AS"/>
</dbReference>
<dbReference type="PANTHER" id="PTHR43775">
    <property type="entry name" value="FATTY ACID SYNTHASE"/>
    <property type="match status" value="1"/>
</dbReference>
<dbReference type="InterPro" id="IPR020841">
    <property type="entry name" value="PKS_Beta-ketoAc_synthase_dom"/>
</dbReference>
<dbReference type="InterPro" id="IPR032088">
    <property type="entry name" value="SAT"/>
</dbReference>
<dbReference type="InterPro" id="IPR016035">
    <property type="entry name" value="Acyl_Trfase/lysoPLipase"/>
</dbReference>
<dbReference type="InterPro" id="IPR006162">
    <property type="entry name" value="Ppantetheine_attach_site"/>
</dbReference>
<dbReference type="InterPro" id="IPR014030">
    <property type="entry name" value="Ketoacyl_synth_N"/>
</dbReference>
<dbReference type="SUPFAM" id="SSF55048">
    <property type="entry name" value="Probable ACP-binding domain of malonyl-CoA ACP transacylase"/>
    <property type="match status" value="1"/>
</dbReference>
<dbReference type="PANTHER" id="PTHR43775:SF37">
    <property type="entry name" value="SI:DKEY-61P9.11"/>
    <property type="match status" value="1"/>
</dbReference>
<dbReference type="SMART" id="SM00823">
    <property type="entry name" value="PKS_PP"/>
    <property type="match status" value="2"/>
</dbReference>
<dbReference type="InterPro" id="IPR001227">
    <property type="entry name" value="Ac_transferase_dom_sf"/>
</dbReference>
<dbReference type="Gene3D" id="3.40.47.10">
    <property type="match status" value="1"/>
</dbReference>
<dbReference type="SUPFAM" id="SSF52151">
    <property type="entry name" value="FabD/lysophospholipase-like"/>
    <property type="match status" value="1"/>
</dbReference>
<proteinExistence type="predicted"/>
<accession>A0A4Z1FRY3</accession>
<evidence type="ECO:0000256" key="1">
    <source>
        <dbReference type="ARBA" id="ARBA00022450"/>
    </source>
</evidence>
<feature type="domain" description="Carrier" evidence="5">
    <location>
        <begin position="1708"/>
        <end position="1785"/>
    </location>
</feature>
<dbReference type="PROSITE" id="PS00606">
    <property type="entry name" value="KS3_1"/>
    <property type="match status" value="1"/>
</dbReference>
<dbReference type="SMART" id="SM00827">
    <property type="entry name" value="PKS_AT"/>
    <property type="match status" value="1"/>
</dbReference>
<sequence>MAENHLCKQILLFGDQTVELYSSIFDLHLRERESVDLKHFLTICNQTLRTETSSSSYWKEKQLPPFETVLALAEVLAADTKNEATITTTLLCVAQLGSLILLAQETQNIFGTVFEFKVAGICTGALVGAFLEVATSVNDLLGLTPAIMRISLRLGVAASLRSSGIENSRESWAILVSGISRSGAEAAIKAFQSKKVYRPDKQVYISASTESSFTISGPPSMLTEFIESGFLKSAKYVSLPLGAAFHAPHLPKPDIRSMIQVDSLPYRSHTPRGSLVSANTGKPYNAATFSDLLVEVIYEVVSKPINLEVLAKGLAHAVGNNPVALIPVGPEKSSNYFRRKLRELKCQVDDSYHPEKGLKVPVAPRYSGSIAIVGMAGRFPGGETLEDFWKVLENGSDLHRKIPADRFDVDTHYDPSGKLQNSTLTPYGVFIDNPGDFDARMFNMSPREAAQTDPMQRLLLTTTYEALEMSGYSPNRTPSTQSHRIGSFFGQTSDDWREVNSAQDIDTYFITGGIRAFGPGRINYHFKWEGPSYSIDTACSSSFASIQVACSALRALECDTAAAGGANILTSSDLFSGLSRGGFLSPTGGCKTFDDTADGYCRGDAVGTIILKRLEDAIDDNDNILSVIRGVETNHSAHAISITHPHKATQQKLFRSVLRQANLLPENVDYVEMHGTGTQAGDFTELSAVSNVFGKGRSSNSPLYIGTLKPNIGHGEAASGVTSLIKSVMMLRKNRIPPHVGIKGIINHRLPSEPGVVLPREKILWLRDEDQKRVIVINNFDAAGGNTSLLLEDPPSPVVPQIADPRRRHIVAISGRTPKALRHNQIRLLHYLQENAPRLEDVAYTTTARRQHHIYRSAYDCESISSLISSLTEDIKPSVLSERIPESSTVFVFTGQGSEWPGMGKQLYQTSGFCRIIFHQHDAICIGLGFPSFIDLLTGVDMNMSSASPVQIQLAIVSFELTLASLWQHWGVRPSFAIGHSLGEYPAMVTSGILSLNDMFFLVGSRAQIIQENCSVGTHSMLAIKVGVEHAERILQQNESLACNVACINSPSATVLSGYKADVAELKKCFDLQNIKSTVLNVRYAFHSPQMDSVLDKYRKVVEAVRLTKAIIPFASACRGDVICVGDSVISEYLVEHTRHPVRFLSALQALKTKARIDENTMWLDLGPQPLCLNMIKQSLKTHPSHLIEVNNAKQDFWVISAQSLVQSYKCGVEIQWGQYHEEYECNLSLLELPSYAFDLKNYWIKYEGDWSLTKGSKAAETEILASSAFQTTSLQTIKSERYQENQATVVFSSNLAEEHLRAAVLGHSVNGVFLCPSSLYGEMAMGAATYIFSKTHPDEKLLTLDVCDMEVTKPLLANIDGKDQWIQITATKQKNDNFVSISINSQRSGTPFNHVSCVVKHGDGAQWMSKWNRNAYFVKARINSLIDGVAQRNTQQILRPMAYKLFSNLVKYDKKYQGMQQVYLNSDLYEAAAEIAFQSAYSDGSFFVSPYWIDSILHLSGFILNGSEKTPENTVFISHGWQSMRIARPLSATKKYRNYVRMQPTDARGVMAGDIYVLDGDEIIAVCKGLKFQELKRRILDRLLPSKQFGDPAARQTNTEIPLTKLVTNVATTEYPQNQFDEILQIIASEAEINLEELTDNARLVEFGIDSLLAIGIVERIRALLKNFDVPSSIFFDFHTVSQLRAFFSTNTGTYHSSDKETPQRSEDYWELLGSLKNDSLQELGIPESDIMPSTRFVEIGVDSLMALNISSVMRSKNIKKINSDFFFDYPNFGDVLRLESEEETRFQQHCSKPASTKTDYAPRQSLQASSVLLQQGSSGNSVMFLFPDGAGSASSYAGLPPINSTTIVYGLNSPFLKTPEDFHGTMSWIVSLYVNEIRTRQTTGPYIFGGWSIGGVYAYEAARQLIDQGERVNGLILIDAPCPIKLPPMKMETVDHLASLGTFKGVAGSQNGLSLLARQHFQGSIHVLEQYKMKAIPRDKKPRCLAISASNGVHESTSTNQGKFDEDGSGLDATSRWLMQARTASESDGWEELFSEFERRFVQANHFTMMQRPGIKAVAEFISEFVAIVK</sequence>
<evidence type="ECO:0000256" key="3">
    <source>
        <dbReference type="ARBA" id="ARBA00022679"/>
    </source>
</evidence>
<gene>
    <name evidence="8" type="ORF">BPAE_0103g00220</name>
</gene>
<dbReference type="InterPro" id="IPR014031">
    <property type="entry name" value="Ketoacyl_synth_C"/>
</dbReference>
<dbReference type="InterPro" id="IPR001031">
    <property type="entry name" value="Thioesterase"/>
</dbReference>
<keyword evidence="3" id="KW-0808">Transferase</keyword>
<dbReference type="Gene3D" id="1.10.1200.10">
    <property type="entry name" value="ACP-like"/>
    <property type="match status" value="2"/>
</dbReference>
<dbReference type="InterPro" id="IPR009081">
    <property type="entry name" value="PP-bd_ACP"/>
</dbReference>
<keyword evidence="2" id="KW-0597">Phosphoprotein</keyword>
<name>A0A4Z1FRY3_9HELO</name>
<evidence type="ECO:0000259" key="6">
    <source>
        <dbReference type="PROSITE" id="PS52004"/>
    </source>
</evidence>
<dbReference type="Gene3D" id="3.10.129.110">
    <property type="entry name" value="Polyketide synthase dehydratase"/>
    <property type="match status" value="1"/>
</dbReference>
<dbReference type="InterPro" id="IPR014043">
    <property type="entry name" value="Acyl_transferase_dom"/>
</dbReference>
<dbReference type="Pfam" id="PF00975">
    <property type="entry name" value="Thioesterase"/>
    <property type="match status" value="1"/>
</dbReference>
<dbReference type="Pfam" id="PF00109">
    <property type="entry name" value="ketoacyl-synt"/>
    <property type="match status" value="1"/>
</dbReference>
<dbReference type="InterPro" id="IPR030918">
    <property type="entry name" value="PT_fungal_PKS"/>
</dbReference>
<evidence type="ECO:0000256" key="2">
    <source>
        <dbReference type="ARBA" id="ARBA00022553"/>
    </source>
</evidence>
<dbReference type="PROSITE" id="PS00012">
    <property type="entry name" value="PHOSPHOPANTETHEINE"/>
    <property type="match status" value="1"/>
</dbReference>
<dbReference type="InterPro" id="IPR016036">
    <property type="entry name" value="Malonyl_transacylase_ACP-bd"/>
</dbReference>
<protein>
    <recommendedName>
        <fullName evidence="10">Carrier domain-containing protein</fullName>
    </recommendedName>
</protein>
<dbReference type="FunFam" id="3.10.129.110:FF:000001">
    <property type="entry name" value="Sterigmatocystin biosynthesis polyketide synthase"/>
    <property type="match status" value="1"/>
</dbReference>
<dbReference type="NCBIfam" id="TIGR04532">
    <property type="entry name" value="PT_fungal_PKS"/>
    <property type="match status" value="1"/>
</dbReference>
<dbReference type="InterPro" id="IPR049900">
    <property type="entry name" value="PKS_mFAS_DH"/>
</dbReference>
<dbReference type="PROSITE" id="PS52004">
    <property type="entry name" value="KS3_2"/>
    <property type="match status" value="1"/>
</dbReference>
<dbReference type="GO" id="GO:0004315">
    <property type="term" value="F:3-oxoacyl-[acyl-carrier-protein] synthase activity"/>
    <property type="evidence" value="ECO:0007669"/>
    <property type="project" value="InterPro"/>
</dbReference>
<feature type="domain" description="Carrier" evidence="5">
    <location>
        <begin position="1618"/>
        <end position="1693"/>
    </location>
</feature>
<dbReference type="Pfam" id="PF02801">
    <property type="entry name" value="Ketoacyl-synt_C"/>
    <property type="match status" value="1"/>
</dbReference>
<dbReference type="Pfam" id="PF14765">
    <property type="entry name" value="PS-DH"/>
    <property type="match status" value="1"/>
</dbReference>
<dbReference type="InterPro" id="IPR049551">
    <property type="entry name" value="PKS_DH_C"/>
</dbReference>
<feature type="region of interest" description="N-terminal hotdog fold" evidence="4">
    <location>
        <begin position="1275"/>
        <end position="1414"/>
    </location>
</feature>
<evidence type="ECO:0008006" key="10">
    <source>
        <dbReference type="Google" id="ProtNLM"/>
    </source>
</evidence>
<dbReference type="PROSITE" id="PS50075">
    <property type="entry name" value="CARRIER"/>
    <property type="match status" value="2"/>
</dbReference>
<dbReference type="SUPFAM" id="SSF53901">
    <property type="entry name" value="Thiolase-like"/>
    <property type="match status" value="1"/>
</dbReference>
<dbReference type="InterPro" id="IPR050091">
    <property type="entry name" value="PKS_NRPS_Biosynth_Enz"/>
</dbReference>
<feature type="domain" description="Ketosynthase family 3 (KS3)" evidence="6">
    <location>
        <begin position="367"/>
        <end position="793"/>
    </location>
</feature>
<evidence type="ECO:0000259" key="5">
    <source>
        <dbReference type="PROSITE" id="PS50075"/>
    </source>
</evidence>
<evidence type="ECO:0000313" key="9">
    <source>
        <dbReference type="Proteomes" id="UP000297910"/>
    </source>
</evidence>
<keyword evidence="1" id="KW-0596">Phosphopantetheine</keyword>
<dbReference type="EMBL" id="PQXI01000103">
    <property type="protein sequence ID" value="TGO24421.1"/>
    <property type="molecule type" value="Genomic_DNA"/>
</dbReference>
<dbReference type="Pfam" id="PF16073">
    <property type="entry name" value="SAT"/>
    <property type="match status" value="1"/>
</dbReference>
<dbReference type="GO" id="GO:0031177">
    <property type="term" value="F:phosphopantetheine binding"/>
    <property type="evidence" value="ECO:0007669"/>
    <property type="project" value="InterPro"/>
</dbReference>
<dbReference type="Gene3D" id="3.30.70.3290">
    <property type="match status" value="1"/>
</dbReference>
<feature type="active site" description="Proton acceptor; for dehydratase activity" evidence="4">
    <location>
        <position position="1308"/>
    </location>
</feature>
<dbReference type="SMART" id="SM00825">
    <property type="entry name" value="PKS_KS"/>
    <property type="match status" value="1"/>
</dbReference>
<evidence type="ECO:0000313" key="8">
    <source>
        <dbReference type="EMBL" id="TGO24421.1"/>
    </source>
</evidence>
<organism evidence="8 9">
    <name type="scientific">Botrytis paeoniae</name>
    <dbReference type="NCBI Taxonomy" id="278948"/>
    <lineage>
        <taxon>Eukaryota</taxon>
        <taxon>Fungi</taxon>
        <taxon>Dikarya</taxon>
        <taxon>Ascomycota</taxon>
        <taxon>Pezizomycotina</taxon>
        <taxon>Leotiomycetes</taxon>
        <taxon>Helotiales</taxon>
        <taxon>Sclerotiniaceae</taxon>
        <taxon>Botrytis</taxon>
    </lineage>
</organism>
<dbReference type="Proteomes" id="UP000297910">
    <property type="component" value="Unassembled WGS sequence"/>
</dbReference>
<dbReference type="InterPro" id="IPR016039">
    <property type="entry name" value="Thiolase-like"/>
</dbReference>
<dbReference type="Pfam" id="PF22621">
    <property type="entry name" value="CurL-like_PKS_C"/>
    <property type="match status" value="1"/>
</dbReference>
<dbReference type="InterPro" id="IPR029058">
    <property type="entry name" value="AB_hydrolase_fold"/>
</dbReference>
<comment type="caution">
    <text evidence="8">The sequence shown here is derived from an EMBL/GenBank/DDBJ whole genome shotgun (WGS) entry which is preliminary data.</text>
</comment>
<evidence type="ECO:0000256" key="4">
    <source>
        <dbReference type="PROSITE-ProRule" id="PRU01363"/>
    </source>
</evidence>
<keyword evidence="9" id="KW-1185">Reference proteome</keyword>
<dbReference type="PROSITE" id="PS52019">
    <property type="entry name" value="PKS_MFAS_DH"/>
    <property type="match status" value="1"/>
</dbReference>
<dbReference type="SUPFAM" id="SSF47336">
    <property type="entry name" value="ACP-like"/>
    <property type="match status" value="2"/>
</dbReference>
<evidence type="ECO:0000259" key="7">
    <source>
        <dbReference type="PROSITE" id="PS52019"/>
    </source>
</evidence>
<feature type="region of interest" description="C-terminal hotdog fold" evidence="4">
    <location>
        <begin position="1435"/>
        <end position="1582"/>
    </location>
</feature>
<dbReference type="GO" id="GO:0006633">
    <property type="term" value="P:fatty acid biosynthetic process"/>
    <property type="evidence" value="ECO:0007669"/>
    <property type="project" value="InterPro"/>
</dbReference>
<dbReference type="Gene3D" id="3.40.366.10">
    <property type="entry name" value="Malonyl-Coenzyme A Acyl Carrier Protein, domain 2"/>
    <property type="match status" value="2"/>
</dbReference>
<dbReference type="Gene3D" id="3.40.50.1820">
    <property type="entry name" value="alpha/beta hydrolase"/>
    <property type="match status" value="1"/>
</dbReference>
<feature type="active site" description="Proton donor; for dehydratase activity" evidence="4">
    <location>
        <position position="1495"/>
    </location>
</feature>
<dbReference type="GO" id="GO:0004312">
    <property type="term" value="F:fatty acid synthase activity"/>
    <property type="evidence" value="ECO:0007669"/>
    <property type="project" value="TreeGrafter"/>
</dbReference>
<dbReference type="GO" id="GO:0044550">
    <property type="term" value="P:secondary metabolite biosynthetic process"/>
    <property type="evidence" value="ECO:0007669"/>
    <property type="project" value="TreeGrafter"/>
</dbReference>
<dbReference type="InterPro" id="IPR036736">
    <property type="entry name" value="ACP-like_sf"/>
</dbReference>
<dbReference type="InterPro" id="IPR020806">
    <property type="entry name" value="PKS_PP-bd"/>
</dbReference>
<dbReference type="InterPro" id="IPR042104">
    <property type="entry name" value="PKS_dehydratase_sf"/>
</dbReference>
<dbReference type="Pfam" id="PF00550">
    <property type="entry name" value="PP-binding"/>
    <property type="match status" value="2"/>
</dbReference>
<dbReference type="Pfam" id="PF00698">
    <property type="entry name" value="Acyl_transf_1"/>
    <property type="match status" value="1"/>
</dbReference>
<dbReference type="SUPFAM" id="SSF53474">
    <property type="entry name" value="alpha/beta-Hydrolases"/>
    <property type="match status" value="1"/>
</dbReference>
<feature type="domain" description="PKS/mFAS DH" evidence="7">
    <location>
        <begin position="1275"/>
        <end position="1582"/>
    </location>
</feature>
<dbReference type="CDD" id="cd00833">
    <property type="entry name" value="PKS"/>
    <property type="match status" value="1"/>
</dbReference>